<dbReference type="PANTHER" id="PTHR37418">
    <property type="entry name" value="3-KETO-5-AMINOHEXANOATE CLEAVAGE ENZYME-RELATED"/>
    <property type="match status" value="1"/>
</dbReference>
<dbReference type="GO" id="GO:0043720">
    <property type="term" value="F:3-keto-5-aminohexanoate cleavage activity"/>
    <property type="evidence" value="ECO:0007669"/>
    <property type="project" value="InterPro"/>
</dbReference>
<dbReference type="EMBL" id="RBIL01000001">
    <property type="protein sequence ID" value="RKQ93607.1"/>
    <property type="molecule type" value="Genomic_DNA"/>
</dbReference>
<evidence type="ECO:0000313" key="2">
    <source>
        <dbReference type="Proteomes" id="UP000278962"/>
    </source>
</evidence>
<comment type="caution">
    <text evidence="1">The sequence shown here is derived from an EMBL/GenBank/DDBJ whole genome shotgun (WGS) entry which is preliminary data.</text>
</comment>
<name>A0A660LER8_9ACTN</name>
<gene>
    <name evidence="1" type="ORF">C8N24_3477</name>
</gene>
<protein>
    <submittedName>
        <fullName evidence="1">Uncharacterized protein (DUF849 family)</fullName>
    </submittedName>
</protein>
<dbReference type="Gene3D" id="3.20.20.70">
    <property type="entry name" value="Aldolase class I"/>
    <property type="match status" value="1"/>
</dbReference>
<dbReference type="Pfam" id="PF05853">
    <property type="entry name" value="BKACE"/>
    <property type="match status" value="1"/>
</dbReference>
<dbReference type="OrthoDB" id="3424160at2"/>
<organism evidence="1 2">
    <name type="scientific">Solirubrobacter pauli</name>
    <dbReference type="NCBI Taxonomy" id="166793"/>
    <lineage>
        <taxon>Bacteria</taxon>
        <taxon>Bacillati</taxon>
        <taxon>Actinomycetota</taxon>
        <taxon>Thermoleophilia</taxon>
        <taxon>Solirubrobacterales</taxon>
        <taxon>Solirubrobacteraceae</taxon>
        <taxon>Solirubrobacter</taxon>
    </lineage>
</organism>
<reference evidence="1 2" key="1">
    <citation type="submission" date="2018-10" db="EMBL/GenBank/DDBJ databases">
        <title>Genomic Encyclopedia of Archaeal and Bacterial Type Strains, Phase II (KMG-II): from individual species to whole genera.</title>
        <authorList>
            <person name="Goeker M."/>
        </authorList>
    </citation>
    <scope>NUCLEOTIDE SEQUENCE [LARGE SCALE GENOMIC DNA]</scope>
    <source>
        <strain evidence="1 2">DSM 14954</strain>
    </source>
</reference>
<proteinExistence type="predicted"/>
<accession>A0A660LER8</accession>
<dbReference type="AlphaFoldDB" id="A0A660LER8"/>
<dbReference type="RefSeq" id="WP_121251888.1">
    <property type="nucleotide sequence ID" value="NZ_RBIL01000001.1"/>
</dbReference>
<keyword evidence="2" id="KW-1185">Reference proteome</keyword>
<dbReference type="InterPro" id="IPR008567">
    <property type="entry name" value="BKACE"/>
</dbReference>
<evidence type="ECO:0000313" key="1">
    <source>
        <dbReference type="EMBL" id="RKQ93607.1"/>
    </source>
</evidence>
<dbReference type="Proteomes" id="UP000278962">
    <property type="component" value="Unassembled WGS sequence"/>
</dbReference>
<dbReference type="InterPro" id="IPR013785">
    <property type="entry name" value="Aldolase_TIM"/>
</dbReference>
<sequence>MVLQACLNGDRESGVPRTPEELGAEAVACVAAGAVSIHAHPRDPDGHETLEADHILAAVRALRPCGVELSLSTGLWITSGDVDARLRAVSGWTERPDLVSLNLSEEGWRELADVLIGHGIGIEAGVWTAADAEHLLSTGVQVRRVLVEPRSENADEAIAVADEIDAVLDAAGSTVPRLHHGVGPATWAVMDAAVPRGHDIRIGLEDVTTLPDGRPAPDNAALVVEAVLRYG</sequence>
<dbReference type="PANTHER" id="PTHR37418:SF1">
    <property type="entry name" value="3-KETO-5-AMINOHEXANOATE CLEAVAGE PROTEIN"/>
    <property type="match status" value="1"/>
</dbReference>